<dbReference type="RefSeq" id="WP_091687162.1">
    <property type="nucleotide sequence ID" value="NZ_BAABFM010000028.1"/>
</dbReference>
<dbReference type="Proteomes" id="UP000198806">
    <property type="component" value="Unassembled WGS sequence"/>
</dbReference>
<name>A0A1I5GLP4_9FIRM</name>
<keyword evidence="1" id="KW-0472">Membrane</keyword>
<dbReference type="EMBL" id="FOWD01000020">
    <property type="protein sequence ID" value="SFO36928.1"/>
    <property type="molecule type" value="Genomic_DNA"/>
</dbReference>
<organism evidence="2 3">
    <name type="scientific">Anaerocolumna aminovalerica</name>
    <dbReference type="NCBI Taxonomy" id="1527"/>
    <lineage>
        <taxon>Bacteria</taxon>
        <taxon>Bacillati</taxon>
        <taxon>Bacillota</taxon>
        <taxon>Clostridia</taxon>
        <taxon>Lachnospirales</taxon>
        <taxon>Lachnospiraceae</taxon>
        <taxon>Anaerocolumna</taxon>
    </lineage>
</organism>
<accession>A0A1I5GLP4</accession>
<protein>
    <submittedName>
        <fullName evidence="2">Uncharacterized protein</fullName>
    </submittedName>
</protein>
<dbReference type="OrthoDB" id="9992309at2"/>
<evidence type="ECO:0000313" key="3">
    <source>
        <dbReference type="Proteomes" id="UP000198806"/>
    </source>
</evidence>
<dbReference type="AlphaFoldDB" id="A0A1I5GLP4"/>
<gene>
    <name evidence="2" type="ORF">SAMN04489757_12069</name>
</gene>
<reference evidence="2 3" key="1">
    <citation type="submission" date="2016-10" db="EMBL/GenBank/DDBJ databases">
        <authorList>
            <person name="de Groot N.N."/>
        </authorList>
    </citation>
    <scope>NUCLEOTIDE SEQUENCE [LARGE SCALE GENOMIC DNA]</scope>
    <source>
        <strain evidence="2 3">DSM 1283</strain>
    </source>
</reference>
<evidence type="ECO:0000256" key="1">
    <source>
        <dbReference type="SAM" id="Phobius"/>
    </source>
</evidence>
<keyword evidence="1" id="KW-0812">Transmembrane</keyword>
<dbReference type="STRING" id="1527.SAMN04489757_12069"/>
<feature type="transmembrane region" description="Helical" evidence="1">
    <location>
        <begin position="52"/>
        <end position="73"/>
    </location>
</feature>
<sequence length="93" mass="10704">MKIGYYFFGEWGHLNKMLITTGLISLVISAIFFFIGGWEILTRPYAVGNSTYSIWCIFFLLVGIVLFLVDFCVHKICRDIATLLKEIEDNKSK</sequence>
<feature type="transmembrane region" description="Helical" evidence="1">
    <location>
        <begin position="21"/>
        <end position="40"/>
    </location>
</feature>
<evidence type="ECO:0000313" key="2">
    <source>
        <dbReference type="EMBL" id="SFO36928.1"/>
    </source>
</evidence>
<keyword evidence="3" id="KW-1185">Reference proteome</keyword>
<proteinExistence type="predicted"/>
<keyword evidence="1" id="KW-1133">Transmembrane helix</keyword>